<accession>A0AAV2IL18</accession>
<dbReference type="PANTHER" id="PTHR11783">
    <property type="entry name" value="SULFOTRANSFERASE SULT"/>
    <property type="match status" value="1"/>
</dbReference>
<comment type="caution">
    <text evidence="4">The sequence shown here is derived from an EMBL/GenBank/DDBJ whole genome shotgun (WGS) entry which is preliminary data.</text>
</comment>
<dbReference type="Gene3D" id="3.40.50.300">
    <property type="entry name" value="P-loop containing nucleotide triphosphate hydrolases"/>
    <property type="match status" value="1"/>
</dbReference>
<name>A0AAV2IL18_LYMST</name>
<dbReference type="SUPFAM" id="SSF52540">
    <property type="entry name" value="P-loop containing nucleoside triphosphate hydrolases"/>
    <property type="match status" value="1"/>
</dbReference>
<dbReference type="EMBL" id="CAXITT010001079">
    <property type="protein sequence ID" value="CAL1547832.1"/>
    <property type="molecule type" value="Genomic_DNA"/>
</dbReference>
<reference evidence="4 5" key="1">
    <citation type="submission" date="2024-04" db="EMBL/GenBank/DDBJ databases">
        <authorList>
            <consortium name="Genoscope - CEA"/>
            <person name="William W."/>
        </authorList>
    </citation>
    <scope>NUCLEOTIDE SEQUENCE [LARGE SCALE GENOMIC DNA]</scope>
</reference>
<evidence type="ECO:0000259" key="3">
    <source>
        <dbReference type="Pfam" id="PF00685"/>
    </source>
</evidence>
<proteinExistence type="inferred from homology"/>
<comment type="similarity">
    <text evidence="1">Belongs to the sulfotransferase 1 family.</text>
</comment>
<organism evidence="4 5">
    <name type="scientific">Lymnaea stagnalis</name>
    <name type="common">Great pond snail</name>
    <name type="synonym">Helix stagnalis</name>
    <dbReference type="NCBI Taxonomy" id="6523"/>
    <lineage>
        <taxon>Eukaryota</taxon>
        <taxon>Metazoa</taxon>
        <taxon>Spiralia</taxon>
        <taxon>Lophotrochozoa</taxon>
        <taxon>Mollusca</taxon>
        <taxon>Gastropoda</taxon>
        <taxon>Heterobranchia</taxon>
        <taxon>Euthyneura</taxon>
        <taxon>Panpulmonata</taxon>
        <taxon>Hygrophila</taxon>
        <taxon>Lymnaeoidea</taxon>
        <taxon>Lymnaeidae</taxon>
        <taxon>Lymnaea</taxon>
    </lineage>
</organism>
<feature type="non-terminal residue" evidence="4">
    <location>
        <position position="1"/>
    </location>
</feature>
<dbReference type="GO" id="GO:0008146">
    <property type="term" value="F:sulfotransferase activity"/>
    <property type="evidence" value="ECO:0007669"/>
    <property type="project" value="InterPro"/>
</dbReference>
<protein>
    <recommendedName>
        <fullName evidence="3">Sulfotransferase domain-containing protein</fullName>
    </recommendedName>
</protein>
<keyword evidence="5" id="KW-1185">Reference proteome</keyword>
<evidence type="ECO:0000256" key="2">
    <source>
        <dbReference type="ARBA" id="ARBA00022679"/>
    </source>
</evidence>
<dbReference type="Proteomes" id="UP001497497">
    <property type="component" value="Unassembled WGS sequence"/>
</dbReference>
<evidence type="ECO:0000313" key="4">
    <source>
        <dbReference type="EMBL" id="CAL1547832.1"/>
    </source>
</evidence>
<dbReference type="AlphaFoldDB" id="A0AAV2IL18"/>
<keyword evidence="2" id="KW-0808">Transferase</keyword>
<feature type="domain" description="Sulfotransferase" evidence="3">
    <location>
        <begin position="15"/>
        <end position="93"/>
    </location>
</feature>
<dbReference type="InterPro" id="IPR000863">
    <property type="entry name" value="Sulfotransferase_dom"/>
</dbReference>
<dbReference type="Pfam" id="PF00685">
    <property type="entry name" value="Sulfotransfer_1"/>
    <property type="match status" value="1"/>
</dbReference>
<gene>
    <name evidence="4" type="ORF">GSLYS_00021149001</name>
</gene>
<evidence type="ECO:0000256" key="1">
    <source>
        <dbReference type="ARBA" id="ARBA00005771"/>
    </source>
</evidence>
<evidence type="ECO:0000313" key="5">
    <source>
        <dbReference type="Proteomes" id="UP001497497"/>
    </source>
</evidence>
<sequence length="96" mass="11230">HVTHIESIRALKIRDNDVLIAAYPKSGTHWLWEVTHMLLNQTTEHEKRAKEQVMLEFADALARVEKEPSPRILNSHLVFPHLPLEVFTKKIKVTRM</sequence>
<dbReference type="InterPro" id="IPR027417">
    <property type="entry name" value="P-loop_NTPase"/>
</dbReference>